<name>A0A2Z2MLF4_9EURY</name>
<dbReference type="AlphaFoldDB" id="A0A2Z2MLF4"/>
<dbReference type="Gene3D" id="2.60.40.10">
    <property type="entry name" value="Immunoglobulins"/>
    <property type="match status" value="1"/>
</dbReference>
<dbReference type="KEGG" id="tbs:A3L01_09535"/>
<evidence type="ECO:0000256" key="1">
    <source>
        <dbReference type="SAM" id="Coils"/>
    </source>
</evidence>
<keyword evidence="1" id="KW-0175">Coiled coil</keyword>
<reference evidence="3 4" key="1">
    <citation type="submission" date="2016-04" db="EMBL/GenBank/DDBJ databases">
        <title>Complete genome sequence of Thermococcus barossii type strain SHCK-94.</title>
        <authorList>
            <person name="Oger P.M."/>
        </authorList>
    </citation>
    <scope>NUCLEOTIDE SEQUENCE [LARGE SCALE GENOMIC DNA]</scope>
    <source>
        <strain evidence="3 4">SHCK-94</strain>
    </source>
</reference>
<gene>
    <name evidence="3" type="ORF">A3L01_09535</name>
</gene>
<dbReference type="InterPro" id="IPR011635">
    <property type="entry name" value="CARDB"/>
</dbReference>
<dbReference type="SUPFAM" id="SSF49344">
    <property type="entry name" value="CBD9-like"/>
    <property type="match status" value="3"/>
</dbReference>
<dbReference type="EMBL" id="CP015101">
    <property type="protein sequence ID" value="ASJ05592.1"/>
    <property type="molecule type" value="Genomic_DNA"/>
</dbReference>
<sequence>MKKTAAFVLITVLLLSLVPFGKLASAMYGEKILDGSIAEWGTLDHIATAENNGLAGANLRDLYIAWDDEYLYVAMTTRNSQSWDVAYGIGIDVDPGTGNGYTGTSDAWGRRISFGGGYAADYELYFWWSGGDGKITSDNFITWTGGGWDYKGVKDVGGDFVYTGDSSTGLQLMEIKIPWSALGGKRDKIAIVAWIAGGGDSSAVSALPWDSAMESLDAPYANWYGGDEWGDTDYFTELAEVAIAPKAIDGNLDDWESYEVVGVSSLDGPDGADLDKLYVSYDDQYLYIALTTNNTASWNVAYGIGIDVDPGTGNGYTGDLDSWGRKIGFGNGYAVDYELYFWWSGGDRSITSANFNRYKGDMGGEYWENWEYNFASFSYAYTGGDNGLQTLEIRIPWNAIGGATSKLAIMAWVAGGDGSSAVDTVPDDPEVDGNDWVDQDQLSKFAVIEIPIPKPELTVKLTSNVLDVEPRKPANLTIDVRNLGTVEAKNVTVALYDNDRLLASWIVNLSAGGNASFWYIYEYPGMWGTHVFKAVVDPENTIEEFNEDNNVDTITLDVGRLPKLQNTFVMHNMFYGTRHFEKDYPKYKELDQQLRNMPLPEDAKERLDELQGEVLDLVKLYNEGKDMITQPNYAFMGAIKIYRAYTGLKKIIREMEEMLRKAQEGEYEREKYLEELAKNLTKTIDGNLDDWDVQPVAIDETGFGQDGANLKALYVDYDDQFLYIALTTENKASWRVAYGIALDYKDGGYTTGTDAWGRKVGFTEGVDAQLYFFWNGEFFGDLGTSNITSAQLVLWNGTAWKYEDLKWVGFYNYTGGAENGLQTLEIAIPWVVIGGEPKNLKIVAYVTGQGSGDSAVDVLPLQEAVKDNAPGDEWGDADTFSEFAVVTIE</sequence>
<organism evidence="3 4">
    <name type="scientific">Thermococcus barossii</name>
    <dbReference type="NCBI Taxonomy" id="54077"/>
    <lineage>
        <taxon>Archaea</taxon>
        <taxon>Methanobacteriati</taxon>
        <taxon>Methanobacteriota</taxon>
        <taxon>Thermococci</taxon>
        <taxon>Thermococcales</taxon>
        <taxon>Thermococcaceae</taxon>
        <taxon>Thermococcus</taxon>
    </lineage>
</organism>
<dbReference type="InterPro" id="IPR013783">
    <property type="entry name" value="Ig-like_fold"/>
</dbReference>
<evidence type="ECO:0000313" key="4">
    <source>
        <dbReference type="Proteomes" id="UP000250272"/>
    </source>
</evidence>
<feature type="domain" description="CARDB" evidence="2">
    <location>
        <begin position="454"/>
        <end position="552"/>
    </location>
</feature>
<dbReference type="CDD" id="cd00241">
    <property type="entry name" value="DOMON_like"/>
    <property type="match status" value="1"/>
</dbReference>
<dbReference type="GeneID" id="33327019"/>
<dbReference type="Pfam" id="PF07705">
    <property type="entry name" value="CARDB"/>
    <property type="match status" value="1"/>
</dbReference>
<dbReference type="RefSeq" id="WP_232460711.1">
    <property type="nucleotide sequence ID" value="NZ_CP015101.1"/>
</dbReference>
<keyword evidence="4" id="KW-1185">Reference proteome</keyword>
<dbReference type="Proteomes" id="UP000250272">
    <property type="component" value="Chromosome"/>
</dbReference>
<evidence type="ECO:0000313" key="3">
    <source>
        <dbReference type="EMBL" id="ASJ05592.1"/>
    </source>
</evidence>
<protein>
    <recommendedName>
        <fullName evidence="2">CARDB domain-containing protein</fullName>
    </recommendedName>
</protein>
<evidence type="ECO:0000259" key="2">
    <source>
        <dbReference type="Pfam" id="PF07705"/>
    </source>
</evidence>
<accession>A0A2Z2MLF4</accession>
<proteinExistence type="predicted"/>
<feature type="coiled-coil region" evidence="1">
    <location>
        <begin position="648"/>
        <end position="675"/>
    </location>
</feature>